<name>A0ACB9MDL1_9MYRT</name>
<evidence type="ECO:0000313" key="1">
    <source>
        <dbReference type="EMBL" id="KAI4321632.1"/>
    </source>
</evidence>
<keyword evidence="2" id="KW-1185">Reference proteome</keyword>
<protein>
    <submittedName>
        <fullName evidence="1">Uncharacterized protein</fullName>
    </submittedName>
</protein>
<gene>
    <name evidence="1" type="ORF">MLD38_034993</name>
</gene>
<sequence length="101" mass="11452">MYQLLDNGDAAFSWKLPTHLLVCLGINKRLEAHNVCPSHNLDEEILILRWAMTMVVGNCCPLSLLRQQSPLQQPFSLHEVSLEGNPISIDSPRQYPKIESQ</sequence>
<dbReference type="EMBL" id="CM042889">
    <property type="protein sequence ID" value="KAI4321632.1"/>
    <property type="molecule type" value="Genomic_DNA"/>
</dbReference>
<comment type="caution">
    <text evidence="1">The sequence shown here is derived from an EMBL/GenBank/DDBJ whole genome shotgun (WGS) entry which is preliminary data.</text>
</comment>
<reference evidence="2" key="1">
    <citation type="journal article" date="2023" name="Front. Plant Sci.">
        <title>Chromosomal-level genome assembly of Melastoma candidum provides insights into trichome evolution.</title>
        <authorList>
            <person name="Zhong Y."/>
            <person name="Wu W."/>
            <person name="Sun C."/>
            <person name="Zou P."/>
            <person name="Liu Y."/>
            <person name="Dai S."/>
            <person name="Zhou R."/>
        </authorList>
    </citation>
    <scope>NUCLEOTIDE SEQUENCE [LARGE SCALE GENOMIC DNA]</scope>
</reference>
<accession>A0ACB9MDL1</accession>
<proteinExistence type="predicted"/>
<evidence type="ECO:0000313" key="2">
    <source>
        <dbReference type="Proteomes" id="UP001057402"/>
    </source>
</evidence>
<organism evidence="1 2">
    <name type="scientific">Melastoma candidum</name>
    <dbReference type="NCBI Taxonomy" id="119954"/>
    <lineage>
        <taxon>Eukaryota</taxon>
        <taxon>Viridiplantae</taxon>
        <taxon>Streptophyta</taxon>
        <taxon>Embryophyta</taxon>
        <taxon>Tracheophyta</taxon>
        <taxon>Spermatophyta</taxon>
        <taxon>Magnoliopsida</taxon>
        <taxon>eudicotyledons</taxon>
        <taxon>Gunneridae</taxon>
        <taxon>Pentapetalae</taxon>
        <taxon>rosids</taxon>
        <taxon>malvids</taxon>
        <taxon>Myrtales</taxon>
        <taxon>Melastomataceae</taxon>
        <taxon>Melastomatoideae</taxon>
        <taxon>Melastomateae</taxon>
        <taxon>Melastoma</taxon>
    </lineage>
</organism>
<dbReference type="Proteomes" id="UP001057402">
    <property type="component" value="Chromosome 10"/>
</dbReference>